<dbReference type="PANTHER" id="PTHR31167">
    <property type="entry name" value="SPINDLE AND CENTRIOLE ASSOCIATED PROTEIN 1 SPICE1"/>
    <property type="match status" value="1"/>
</dbReference>
<evidence type="ECO:0000256" key="11">
    <source>
        <dbReference type="SAM" id="Coils"/>
    </source>
</evidence>
<feature type="coiled-coil region" evidence="11">
    <location>
        <begin position="352"/>
        <end position="393"/>
    </location>
</feature>
<feature type="compositionally biased region" description="Polar residues" evidence="12">
    <location>
        <begin position="664"/>
        <end position="678"/>
    </location>
</feature>
<evidence type="ECO:0000256" key="8">
    <source>
        <dbReference type="ARBA" id="ARBA00023212"/>
    </source>
</evidence>
<evidence type="ECO:0000256" key="5">
    <source>
        <dbReference type="ARBA" id="ARBA00022618"/>
    </source>
</evidence>
<dbReference type="Pfam" id="PF15678">
    <property type="entry name" value="SPICE"/>
    <property type="match status" value="1"/>
</dbReference>
<dbReference type="GO" id="GO:0005814">
    <property type="term" value="C:centriole"/>
    <property type="evidence" value="ECO:0007669"/>
    <property type="project" value="UniProtKB-SubCell"/>
</dbReference>
<dbReference type="GO" id="GO:0051301">
    <property type="term" value="P:cell division"/>
    <property type="evidence" value="ECO:0007669"/>
    <property type="project" value="UniProtKB-KW"/>
</dbReference>
<accession>A0A091I8P9</accession>
<keyword evidence="5" id="KW-0132">Cell division</keyword>
<dbReference type="GO" id="GO:0090307">
    <property type="term" value="P:mitotic spindle assembly"/>
    <property type="evidence" value="ECO:0007669"/>
    <property type="project" value="InterPro"/>
</dbReference>
<dbReference type="EMBL" id="KL218370">
    <property type="protein sequence ID" value="KFP04612.1"/>
    <property type="molecule type" value="Genomic_DNA"/>
</dbReference>
<evidence type="ECO:0000313" key="13">
    <source>
        <dbReference type="EMBL" id="KFP04612.1"/>
    </source>
</evidence>
<evidence type="ECO:0000256" key="3">
    <source>
        <dbReference type="ARBA" id="ARBA00018313"/>
    </source>
</evidence>
<feature type="compositionally biased region" description="Polar residues" evidence="12">
    <location>
        <begin position="722"/>
        <end position="734"/>
    </location>
</feature>
<keyword evidence="14" id="KW-1185">Reference proteome</keyword>
<dbReference type="GO" id="GO:0051310">
    <property type="term" value="P:metaphase chromosome alignment"/>
    <property type="evidence" value="ECO:0007669"/>
    <property type="project" value="TreeGrafter"/>
</dbReference>
<feature type="region of interest" description="Disordered" evidence="12">
    <location>
        <begin position="755"/>
        <end position="798"/>
    </location>
</feature>
<feature type="region of interest" description="Disordered" evidence="12">
    <location>
        <begin position="713"/>
        <end position="734"/>
    </location>
</feature>
<evidence type="ECO:0000256" key="10">
    <source>
        <dbReference type="ARBA" id="ARBA00030722"/>
    </source>
</evidence>
<proteinExistence type="predicted"/>
<feature type="coiled-coil region" evidence="11">
    <location>
        <begin position="684"/>
        <end position="711"/>
    </location>
</feature>
<evidence type="ECO:0000256" key="1">
    <source>
        <dbReference type="ARBA" id="ARBA00004114"/>
    </source>
</evidence>
<keyword evidence="4" id="KW-0963">Cytoplasm</keyword>
<feature type="compositionally biased region" description="Basic and acidic residues" evidence="12">
    <location>
        <begin position="557"/>
        <end position="567"/>
    </location>
</feature>
<name>A0A091I8P9_CALAN</name>
<feature type="region of interest" description="Disordered" evidence="12">
    <location>
        <begin position="650"/>
        <end position="678"/>
    </location>
</feature>
<protein>
    <recommendedName>
        <fullName evidence="3">Spindle and centriole-associated protein 1</fullName>
    </recommendedName>
    <alternativeName>
        <fullName evidence="10">Coiled-coil domain-containing protein 52</fullName>
    </alternativeName>
</protein>
<organism evidence="13 14">
    <name type="scientific">Calypte anna</name>
    <name type="common">Anna's hummingbird</name>
    <name type="synonym">Archilochus anna</name>
    <dbReference type="NCBI Taxonomy" id="9244"/>
    <lineage>
        <taxon>Eukaryota</taxon>
        <taxon>Metazoa</taxon>
        <taxon>Chordata</taxon>
        <taxon>Craniata</taxon>
        <taxon>Vertebrata</taxon>
        <taxon>Euteleostomi</taxon>
        <taxon>Archelosauria</taxon>
        <taxon>Archosauria</taxon>
        <taxon>Dinosauria</taxon>
        <taxon>Saurischia</taxon>
        <taxon>Theropoda</taxon>
        <taxon>Coelurosauria</taxon>
        <taxon>Aves</taxon>
        <taxon>Neognathae</taxon>
        <taxon>Neoaves</taxon>
        <taxon>Strisores</taxon>
        <taxon>Apodiformes</taxon>
        <taxon>Trochilidae</taxon>
        <taxon>Calypte</taxon>
    </lineage>
</organism>
<keyword evidence="9" id="KW-0131">Cell cycle</keyword>
<evidence type="ECO:0000313" key="14">
    <source>
        <dbReference type="Proteomes" id="UP000054308"/>
    </source>
</evidence>
<evidence type="ECO:0000256" key="9">
    <source>
        <dbReference type="ARBA" id="ARBA00023306"/>
    </source>
</evidence>
<feature type="region of interest" description="Disordered" evidence="12">
    <location>
        <begin position="133"/>
        <end position="159"/>
    </location>
</feature>
<keyword evidence="6" id="KW-0498">Mitosis</keyword>
<gene>
    <name evidence="13" type="ORF">N300_13599</name>
</gene>
<dbReference type="Proteomes" id="UP000054308">
    <property type="component" value="Unassembled WGS sequence"/>
</dbReference>
<feature type="region of interest" description="Disordered" evidence="12">
    <location>
        <begin position="556"/>
        <end position="621"/>
    </location>
</feature>
<feature type="compositionally biased region" description="Polar residues" evidence="12">
    <location>
        <begin position="271"/>
        <end position="290"/>
    </location>
</feature>
<dbReference type="GO" id="GO:0046599">
    <property type="term" value="P:regulation of centriole replication"/>
    <property type="evidence" value="ECO:0007669"/>
    <property type="project" value="TreeGrafter"/>
</dbReference>
<evidence type="ECO:0000256" key="4">
    <source>
        <dbReference type="ARBA" id="ARBA00022490"/>
    </source>
</evidence>
<comment type="subcellular location">
    <subcellularLocation>
        <location evidence="1">Cytoplasm</location>
        <location evidence="1">Cytoskeleton</location>
        <location evidence="1">Microtubule organizing center</location>
        <location evidence="1">Centrosome</location>
        <location evidence="1">Centriole</location>
    </subcellularLocation>
    <subcellularLocation>
        <location evidence="2">Cytoplasm</location>
        <location evidence="2">Cytoskeleton</location>
        <location evidence="2">Spindle</location>
    </subcellularLocation>
</comment>
<dbReference type="PANTHER" id="PTHR31167:SF3">
    <property type="entry name" value="SPINDLE AND CENTRIOLE-ASSOCIATED PROTEIN 1"/>
    <property type="match status" value="1"/>
</dbReference>
<feature type="compositionally biased region" description="Polar residues" evidence="12">
    <location>
        <begin position="782"/>
        <end position="795"/>
    </location>
</feature>
<feature type="non-terminal residue" evidence="13">
    <location>
        <position position="1"/>
    </location>
</feature>
<evidence type="ECO:0000256" key="6">
    <source>
        <dbReference type="ARBA" id="ARBA00022776"/>
    </source>
</evidence>
<feature type="non-terminal residue" evidence="13">
    <location>
        <position position="816"/>
    </location>
</feature>
<evidence type="ECO:0000256" key="7">
    <source>
        <dbReference type="ARBA" id="ARBA00023054"/>
    </source>
</evidence>
<evidence type="ECO:0000256" key="2">
    <source>
        <dbReference type="ARBA" id="ARBA00004186"/>
    </source>
</evidence>
<feature type="region of interest" description="Disordered" evidence="12">
    <location>
        <begin position="255"/>
        <end position="295"/>
    </location>
</feature>
<feature type="compositionally biased region" description="Basic residues" evidence="12">
    <location>
        <begin position="255"/>
        <end position="270"/>
    </location>
</feature>
<reference evidence="13 14" key="1">
    <citation type="submission" date="2014-04" db="EMBL/GenBank/DDBJ databases">
        <title>Genome evolution of avian class.</title>
        <authorList>
            <person name="Zhang G."/>
            <person name="Li C."/>
        </authorList>
    </citation>
    <scope>NUCLEOTIDE SEQUENCE [LARGE SCALE GENOMIC DNA]</scope>
    <source>
        <strain evidence="13">BGI_N300</strain>
    </source>
</reference>
<dbReference type="GO" id="GO:0005813">
    <property type="term" value="C:centrosome"/>
    <property type="evidence" value="ECO:0007669"/>
    <property type="project" value="TreeGrafter"/>
</dbReference>
<sequence length="816" mass="91340">NTVRDLTVLRATPEDILRRHEIHKSKNKELAHLELQEKALKRKWRKQKQLAADSLEKRKLTLMHEILSDQYYLPAVLERSDQAMAVAKDLFGDAPRTRTGFPNVTMAPNCDSSQRPIVQKCDPHTHLSNLSESVMDSQAPNEVEEEALSTYPSEDGHHDSLNLKSSISSHRLLHLLQEDNSLMNSPLWAEKDVRKTTLSQESDIPLTPIAVSTSLNQSALNATNVVKRISSRLQNEGGEETADSTHTVRQVLNPHARKQKQIAGKMKRKQTAQNSARQRTDDSPASSVSIGFQKDNKSSLDTLNSMIHEVEHELEEYERCTGREVQKTERREGLTGFTLSLVNALCRLMRYLKESETQLREKEVMRQQYEEMLNEHRELIDALTAEILLVREENTTIQKKLQQYMTVTNEQLISLTQAFKNLPLVEPRREQSPNHFGIASTSPVNGQEKADVCYFEPKADAGIREGMLKFPREELSFKFLQRSEASGGAGAGRSLPPHVFQPAVLLSPPRQKSNQELSPFQNVKSLLSFLTRITSLSLLFLCFFLVAFTAISQSPENTKKEPCKERSSPSSLQTQSTTEENSLISQRQSIPPADKGLESSHKKNSLSCPGDTRKNSTAEESFQNGDLLRQIAELTRQNALMKAQLSKFGSLSEDRNDCLPQPDPIQTINPSPDSSQGQTHLVVAKSLEERIAELNRQSTEARDKLLQLIDQQKSAAPDTVPPTISSALPPSLNNTENARRTMEVSIPVAVAMDSSKEDSVSSASTTSLRRCVGDSSKPYSPLSATTESVTLTPVSQRPKVEKQKEEGWFALSMHIM</sequence>
<evidence type="ECO:0000256" key="12">
    <source>
        <dbReference type="SAM" id="MobiDB-lite"/>
    </source>
</evidence>
<keyword evidence="8" id="KW-0206">Cytoskeleton</keyword>
<dbReference type="STRING" id="9244.A0A091I8P9"/>
<dbReference type="GO" id="GO:0005819">
    <property type="term" value="C:spindle"/>
    <property type="evidence" value="ECO:0007669"/>
    <property type="project" value="UniProtKB-SubCell"/>
</dbReference>
<dbReference type="InterPro" id="IPR031387">
    <property type="entry name" value="SPICE1"/>
</dbReference>
<dbReference type="AlphaFoldDB" id="A0A091I8P9"/>
<feature type="compositionally biased region" description="Low complexity" evidence="12">
    <location>
        <begin position="568"/>
        <end position="582"/>
    </location>
</feature>
<keyword evidence="7 11" id="KW-0175">Coiled coil</keyword>